<evidence type="ECO:0000313" key="9">
    <source>
        <dbReference type="Proteomes" id="UP001295684"/>
    </source>
</evidence>
<dbReference type="InterPro" id="IPR050079">
    <property type="entry name" value="DEAD_box_RNA_helicase"/>
</dbReference>
<dbReference type="GO" id="GO:0003676">
    <property type="term" value="F:nucleic acid binding"/>
    <property type="evidence" value="ECO:0007669"/>
    <property type="project" value="InterPro"/>
</dbReference>
<dbReference type="AlphaFoldDB" id="A0AAD2D6W6"/>
<evidence type="ECO:0000256" key="4">
    <source>
        <dbReference type="ARBA" id="ARBA00022840"/>
    </source>
</evidence>
<dbReference type="Gene3D" id="3.40.50.300">
    <property type="entry name" value="P-loop containing nucleotide triphosphate hydrolases"/>
    <property type="match status" value="2"/>
</dbReference>
<keyword evidence="1" id="KW-0547">Nucleotide-binding</keyword>
<dbReference type="GO" id="GO:0005524">
    <property type="term" value="F:ATP binding"/>
    <property type="evidence" value="ECO:0007669"/>
    <property type="project" value="UniProtKB-KW"/>
</dbReference>
<sequence length="456" mass="51916">MSRRPYMTDIFKKDISDSLETTTFREYGLHPYLLEGLENSFSYCSSIQKKVLDNKIQDGANAMILSETGSGKTLSYLIPTLNRIYHTKDRLEKEKVSIGGANYKNPSASNSIKRNSLSLKPSVSRTSRGGLIMTSSQHLLSQIELQLSDLDFKKTLNVSIENKSNALPTNFMAYDLILCTPSKLFSEKTLLNHTALGLNPEVIVFDEFDTCFALSGFKYQTVKVLDLLLSQNRAQKQFLFTAATLPRRIFKHSAKDFFRSKVSNLQVVESNNMHKLNQNIDFEWIRTDLENDPKILPIVQKELKNDEKILIFCNTKQKMEQLQKFFTDQGLGEVTGTFSGELSTQERVSQLNSLYLSKIKILICTEVAARGIDSNEVKHVILYDFPTNVTSFIHKVGRTGRMGTSGKVTSFIRDYNIRLLDEIYPLLEKQDKMDSIMSSRGSLGRRIRRQESRSSD</sequence>
<name>A0AAD2D6W6_EUPCR</name>
<evidence type="ECO:0000259" key="7">
    <source>
        <dbReference type="PROSITE" id="PS51194"/>
    </source>
</evidence>
<evidence type="ECO:0000256" key="5">
    <source>
        <dbReference type="SAM" id="MobiDB-lite"/>
    </source>
</evidence>
<dbReference type="PANTHER" id="PTHR47959:SF1">
    <property type="entry name" value="ATP-DEPENDENT RNA HELICASE DBPA"/>
    <property type="match status" value="1"/>
</dbReference>
<evidence type="ECO:0000256" key="2">
    <source>
        <dbReference type="ARBA" id="ARBA00022801"/>
    </source>
</evidence>
<keyword evidence="9" id="KW-1185">Reference proteome</keyword>
<evidence type="ECO:0000256" key="3">
    <source>
        <dbReference type="ARBA" id="ARBA00022806"/>
    </source>
</evidence>
<dbReference type="SMART" id="SM00487">
    <property type="entry name" value="DEXDc"/>
    <property type="match status" value="1"/>
</dbReference>
<dbReference type="Pfam" id="PF00271">
    <property type="entry name" value="Helicase_C"/>
    <property type="match status" value="1"/>
</dbReference>
<dbReference type="PROSITE" id="PS51192">
    <property type="entry name" value="HELICASE_ATP_BIND_1"/>
    <property type="match status" value="1"/>
</dbReference>
<keyword evidence="4" id="KW-0067">ATP-binding</keyword>
<protein>
    <submittedName>
        <fullName evidence="8">Uncharacterized protein</fullName>
    </submittedName>
</protein>
<dbReference type="GO" id="GO:0003724">
    <property type="term" value="F:RNA helicase activity"/>
    <property type="evidence" value="ECO:0007669"/>
    <property type="project" value="TreeGrafter"/>
</dbReference>
<dbReference type="GO" id="GO:0016787">
    <property type="term" value="F:hydrolase activity"/>
    <property type="evidence" value="ECO:0007669"/>
    <property type="project" value="UniProtKB-KW"/>
</dbReference>
<keyword evidence="3" id="KW-0347">Helicase</keyword>
<dbReference type="SUPFAM" id="SSF52540">
    <property type="entry name" value="P-loop containing nucleoside triphosphate hydrolases"/>
    <property type="match status" value="1"/>
</dbReference>
<dbReference type="SMART" id="SM00490">
    <property type="entry name" value="HELICc"/>
    <property type="match status" value="1"/>
</dbReference>
<proteinExistence type="predicted"/>
<dbReference type="InterPro" id="IPR027417">
    <property type="entry name" value="P-loop_NTPase"/>
</dbReference>
<gene>
    <name evidence="8" type="ORF">ECRASSUSDP1_LOCUS24981</name>
</gene>
<reference evidence="8" key="1">
    <citation type="submission" date="2023-07" db="EMBL/GenBank/DDBJ databases">
        <authorList>
            <consortium name="AG Swart"/>
            <person name="Singh M."/>
            <person name="Singh A."/>
            <person name="Seah K."/>
            <person name="Emmerich C."/>
        </authorList>
    </citation>
    <scope>NUCLEOTIDE SEQUENCE</scope>
    <source>
        <strain evidence="8">DP1</strain>
    </source>
</reference>
<accession>A0AAD2D6W6</accession>
<dbReference type="CDD" id="cd18787">
    <property type="entry name" value="SF2_C_DEAD"/>
    <property type="match status" value="1"/>
</dbReference>
<dbReference type="EMBL" id="CAMPGE010025751">
    <property type="protein sequence ID" value="CAI2383479.1"/>
    <property type="molecule type" value="Genomic_DNA"/>
</dbReference>
<dbReference type="PANTHER" id="PTHR47959">
    <property type="entry name" value="ATP-DEPENDENT RNA HELICASE RHLE-RELATED"/>
    <property type="match status" value="1"/>
</dbReference>
<dbReference type="InterPro" id="IPR014001">
    <property type="entry name" value="Helicase_ATP-bd"/>
</dbReference>
<dbReference type="InterPro" id="IPR001650">
    <property type="entry name" value="Helicase_C-like"/>
</dbReference>
<feature type="domain" description="Helicase ATP-binding" evidence="6">
    <location>
        <begin position="53"/>
        <end position="263"/>
    </location>
</feature>
<comment type="caution">
    <text evidence="8">The sequence shown here is derived from an EMBL/GenBank/DDBJ whole genome shotgun (WGS) entry which is preliminary data.</text>
</comment>
<evidence type="ECO:0000256" key="1">
    <source>
        <dbReference type="ARBA" id="ARBA00022741"/>
    </source>
</evidence>
<evidence type="ECO:0000313" key="8">
    <source>
        <dbReference type="EMBL" id="CAI2383479.1"/>
    </source>
</evidence>
<dbReference type="Proteomes" id="UP001295684">
    <property type="component" value="Unassembled WGS sequence"/>
</dbReference>
<feature type="region of interest" description="Disordered" evidence="5">
    <location>
        <begin position="437"/>
        <end position="456"/>
    </location>
</feature>
<feature type="domain" description="Helicase C-terminal" evidence="7">
    <location>
        <begin position="281"/>
        <end position="444"/>
    </location>
</feature>
<keyword evidence="2" id="KW-0378">Hydrolase</keyword>
<dbReference type="GO" id="GO:0005829">
    <property type="term" value="C:cytosol"/>
    <property type="evidence" value="ECO:0007669"/>
    <property type="project" value="TreeGrafter"/>
</dbReference>
<dbReference type="PROSITE" id="PS51194">
    <property type="entry name" value="HELICASE_CTER"/>
    <property type="match status" value="1"/>
</dbReference>
<organism evidence="8 9">
    <name type="scientific">Euplotes crassus</name>
    <dbReference type="NCBI Taxonomy" id="5936"/>
    <lineage>
        <taxon>Eukaryota</taxon>
        <taxon>Sar</taxon>
        <taxon>Alveolata</taxon>
        <taxon>Ciliophora</taxon>
        <taxon>Intramacronucleata</taxon>
        <taxon>Spirotrichea</taxon>
        <taxon>Hypotrichia</taxon>
        <taxon>Euplotida</taxon>
        <taxon>Euplotidae</taxon>
        <taxon>Moneuplotes</taxon>
    </lineage>
</organism>
<dbReference type="InterPro" id="IPR011545">
    <property type="entry name" value="DEAD/DEAH_box_helicase_dom"/>
</dbReference>
<evidence type="ECO:0000259" key="6">
    <source>
        <dbReference type="PROSITE" id="PS51192"/>
    </source>
</evidence>
<dbReference type="Pfam" id="PF00270">
    <property type="entry name" value="DEAD"/>
    <property type="match status" value="1"/>
</dbReference>